<accession>A0A914KJP1</accession>
<organism evidence="1 2">
    <name type="scientific">Meloidogyne incognita</name>
    <name type="common">Southern root-knot nematode worm</name>
    <name type="synonym">Oxyuris incognita</name>
    <dbReference type="NCBI Taxonomy" id="6306"/>
    <lineage>
        <taxon>Eukaryota</taxon>
        <taxon>Metazoa</taxon>
        <taxon>Ecdysozoa</taxon>
        <taxon>Nematoda</taxon>
        <taxon>Chromadorea</taxon>
        <taxon>Rhabditida</taxon>
        <taxon>Tylenchina</taxon>
        <taxon>Tylenchomorpha</taxon>
        <taxon>Tylenchoidea</taxon>
        <taxon>Meloidogynidae</taxon>
        <taxon>Meloidogyninae</taxon>
        <taxon>Meloidogyne</taxon>
        <taxon>Meloidogyne incognita group</taxon>
    </lineage>
</organism>
<reference evidence="2 3" key="1">
    <citation type="submission" date="2022-11" db="UniProtKB">
        <authorList>
            <consortium name="WormBaseParasite"/>
        </authorList>
    </citation>
    <scope>IDENTIFICATION</scope>
</reference>
<dbReference type="WBParaSite" id="Minc3s01737g25948">
    <property type="protein sequence ID" value="Minc3s01737g25948"/>
    <property type="gene ID" value="Minc3s01737g25948"/>
</dbReference>
<dbReference type="Proteomes" id="UP000887563">
    <property type="component" value="Unplaced"/>
</dbReference>
<keyword evidence="1" id="KW-1185">Reference proteome</keyword>
<proteinExistence type="predicted"/>
<evidence type="ECO:0000313" key="3">
    <source>
        <dbReference type="WBParaSite" id="Minc3s01737g25948"/>
    </source>
</evidence>
<dbReference type="AlphaFoldDB" id="A0A914KJP1"/>
<name>A0A914KJP1_MELIC</name>
<evidence type="ECO:0000313" key="2">
    <source>
        <dbReference type="WBParaSite" id="Minc3s00024g01517"/>
    </source>
</evidence>
<sequence length="67" mass="7754">MKNNLCSKFFNYEVIKEQRRQYFLSKQAKIGTCPFHAAKLRGPYNHCKTAFHCSNMSTSKSTVINCC</sequence>
<protein>
    <submittedName>
        <fullName evidence="2 3">Uncharacterized protein</fullName>
    </submittedName>
</protein>
<evidence type="ECO:0000313" key="1">
    <source>
        <dbReference type="Proteomes" id="UP000887563"/>
    </source>
</evidence>
<dbReference type="WBParaSite" id="Minc3s00024g01517">
    <property type="protein sequence ID" value="Minc3s00024g01517"/>
    <property type="gene ID" value="Minc3s00024g01517"/>
</dbReference>